<dbReference type="InterPro" id="IPR010181">
    <property type="entry name" value="CGCAxxGCC_motif"/>
</dbReference>
<evidence type="ECO:0000313" key="2">
    <source>
        <dbReference type="Proteomes" id="UP000277811"/>
    </source>
</evidence>
<dbReference type="AlphaFoldDB" id="A0A498R9S6"/>
<keyword evidence="2" id="KW-1185">Reference proteome</keyword>
<dbReference type="OrthoDB" id="9791535at2"/>
<reference evidence="1 2" key="1">
    <citation type="submission" date="2018-06" db="EMBL/GenBank/DDBJ databases">
        <authorList>
            <person name="Strepis N."/>
        </authorList>
    </citation>
    <scope>NUCLEOTIDE SEQUENCE [LARGE SCALE GENOMIC DNA]</scope>
    <source>
        <strain evidence="1">LUCI</strain>
    </source>
</reference>
<protein>
    <submittedName>
        <fullName evidence="1">Cgcaxxgcc motif</fullName>
    </submittedName>
</protein>
<dbReference type="RefSeq" id="WP_122629034.1">
    <property type="nucleotide sequence ID" value="NZ_UPPP01000083.1"/>
</dbReference>
<dbReference type="Pfam" id="PF09719">
    <property type="entry name" value="C_GCAxxG_C_C"/>
    <property type="match status" value="1"/>
</dbReference>
<evidence type="ECO:0000313" key="1">
    <source>
        <dbReference type="EMBL" id="VBB08131.1"/>
    </source>
</evidence>
<dbReference type="NCBIfam" id="TIGR01909">
    <property type="entry name" value="C_GCAxxG_C_C"/>
    <property type="match status" value="1"/>
</dbReference>
<proteinExistence type="predicted"/>
<sequence>MKSDRIDQAVSSFKNGLSCSQAILSTYGPLFGINQDDAIRIARGFGGGMARLSETCGAVTGAFMVIGIKSPGADKQVKEETYLLIQKFAEKFRSINGSLNCGQLLGCDLNTSEGQEQFRNKEMAKSHCEKYVRNSAELLEELLQLEKLSRPVEN</sequence>
<name>A0A498R9S6_9FIRM</name>
<dbReference type="Proteomes" id="UP000277811">
    <property type="component" value="Unassembled WGS sequence"/>
</dbReference>
<accession>A0A498R9S6</accession>
<gene>
    <name evidence="1" type="ORF">LUCI_3396</name>
</gene>
<dbReference type="EMBL" id="UPPP01000083">
    <property type="protein sequence ID" value="VBB08131.1"/>
    <property type="molecule type" value="Genomic_DNA"/>
</dbReference>
<organism evidence="1 2">
    <name type="scientific">Lucifera butyrica</name>
    <dbReference type="NCBI Taxonomy" id="1351585"/>
    <lineage>
        <taxon>Bacteria</taxon>
        <taxon>Bacillati</taxon>
        <taxon>Bacillota</taxon>
        <taxon>Negativicutes</taxon>
        <taxon>Veillonellales</taxon>
        <taxon>Veillonellaceae</taxon>
        <taxon>Lucifera</taxon>
    </lineage>
</organism>